<accession>Q67SM3</accession>
<dbReference type="HOGENOM" id="CLU_2262413_0_0_9"/>
<organism evidence="1 2">
    <name type="scientific">Symbiobacterium thermophilum (strain DSM 24528 / JCM 14929 / IAM 14863 / T)</name>
    <dbReference type="NCBI Taxonomy" id="292459"/>
    <lineage>
        <taxon>Bacteria</taxon>
        <taxon>Bacillati</taxon>
        <taxon>Bacillota</taxon>
        <taxon>Clostridia</taxon>
        <taxon>Eubacteriales</taxon>
        <taxon>Symbiobacteriaceae</taxon>
        <taxon>Symbiobacterium</taxon>
    </lineage>
</organism>
<name>Q67SM3_SYMTH</name>
<dbReference type="AlphaFoldDB" id="Q67SM3"/>
<dbReference type="EMBL" id="AP006840">
    <property type="protein sequence ID" value="BAD39320.1"/>
    <property type="molecule type" value="Genomic_DNA"/>
</dbReference>
<proteinExistence type="predicted"/>
<keyword evidence="2" id="KW-1185">Reference proteome</keyword>
<evidence type="ECO:0000313" key="2">
    <source>
        <dbReference type="Proteomes" id="UP000000417"/>
    </source>
</evidence>
<dbReference type="Proteomes" id="UP000000417">
    <property type="component" value="Chromosome"/>
</dbReference>
<sequence length="103" mass="11949">MIAHNPAYSCLHYSSPPWPAHQTRPDKCLCTTSSCRSKPAKNTKVAYPPERILRPWIWEIGDRYLLLTNDFLFGERLPFFRRRPAIKLLPSLNGNFIIPLVVK</sequence>
<evidence type="ECO:0000313" key="1">
    <source>
        <dbReference type="EMBL" id="BAD39320.1"/>
    </source>
</evidence>
<dbReference type="STRING" id="292459.STH335"/>
<protein>
    <submittedName>
        <fullName evidence="1">Uncharacterized protein</fullName>
    </submittedName>
</protein>
<reference evidence="1 2" key="1">
    <citation type="journal article" date="2004" name="Nucleic Acids Res.">
        <title>Genome sequence of Symbiobacterium thermophilum, an uncultivable bacterium that depends on microbial commensalism.</title>
        <authorList>
            <person name="Ueda K."/>
            <person name="Yamashita A."/>
            <person name="Ishikawa J."/>
            <person name="Shimada M."/>
            <person name="Watsuji T."/>
            <person name="Morimura K."/>
            <person name="Ikeda H."/>
            <person name="Hattori M."/>
            <person name="Beppu T."/>
        </authorList>
    </citation>
    <scope>NUCLEOTIDE SEQUENCE [LARGE SCALE GENOMIC DNA]</scope>
    <source>
        <strain evidence="2">T / IAM 14863</strain>
    </source>
</reference>
<gene>
    <name evidence="1" type="ordered locus">STH335</name>
</gene>
<dbReference type="KEGG" id="sth:STH335"/>